<accession>A0A5B7F6P0</accession>
<sequence>MDEVTGSAELQRSRENLVVFKASKTQFLRLLTQHNLPDNYALFFNDSQLLPSSALYILASMKFGVLRCLRQFSRSSNC</sequence>
<comment type="caution">
    <text evidence="1">The sequence shown here is derived from an EMBL/GenBank/DDBJ whole genome shotgun (WGS) entry which is preliminary data.</text>
</comment>
<evidence type="ECO:0000313" key="2">
    <source>
        <dbReference type="Proteomes" id="UP000324222"/>
    </source>
</evidence>
<dbReference type="AlphaFoldDB" id="A0A5B7F6P0"/>
<dbReference type="EMBL" id="VSRR010004842">
    <property type="protein sequence ID" value="MPC40869.1"/>
    <property type="molecule type" value="Genomic_DNA"/>
</dbReference>
<name>A0A5B7F6P0_PORTR</name>
<organism evidence="1 2">
    <name type="scientific">Portunus trituberculatus</name>
    <name type="common">Swimming crab</name>
    <name type="synonym">Neptunus trituberculatus</name>
    <dbReference type="NCBI Taxonomy" id="210409"/>
    <lineage>
        <taxon>Eukaryota</taxon>
        <taxon>Metazoa</taxon>
        <taxon>Ecdysozoa</taxon>
        <taxon>Arthropoda</taxon>
        <taxon>Crustacea</taxon>
        <taxon>Multicrustacea</taxon>
        <taxon>Malacostraca</taxon>
        <taxon>Eumalacostraca</taxon>
        <taxon>Eucarida</taxon>
        <taxon>Decapoda</taxon>
        <taxon>Pleocyemata</taxon>
        <taxon>Brachyura</taxon>
        <taxon>Eubrachyura</taxon>
        <taxon>Portunoidea</taxon>
        <taxon>Portunidae</taxon>
        <taxon>Portuninae</taxon>
        <taxon>Portunus</taxon>
    </lineage>
</organism>
<dbReference type="Proteomes" id="UP000324222">
    <property type="component" value="Unassembled WGS sequence"/>
</dbReference>
<gene>
    <name evidence="1" type="ORF">E2C01_034442</name>
</gene>
<keyword evidence="2" id="KW-1185">Reference proteome</keyword>
<evidence type="ECO:0000313" key="1">
    <source>
        <dbReference type="EMBL" id="MPC40869.1"/>
    </source>
</evidence>
<protein>
    <submittedName>
        <fullName evidence="1">Uncharacterized protein</fullName>
    </submittedName>
</protein>
<proteinExistence type="predicted"/>
<reference evidence="1 2" key="1">
    <citation type="submission" date="2019-05" db="EMBL/GenBank/DDBJ databases">
        <title>Another draft genome of Portunus trituberculatus and its Hox gene families provides insights of decapod evolution.</title>
        <authorList>
            <person name="Jeong J.-H."/>
            <person name="Song I."/>
            <person name="Kim S."/>
            <person name="Choi T."/>
            <person name="Kim D."/>
            <person name="Ryu S."/>
            <person name="Kim W."/>
        </authorList>
    </citation>
    <scope>NUCLEOTIDE SEQUENCE [LARGE SCALE GENOMIC DNA]</scope>
    <source>
        <tissue evidence="1">Muscle</tissue>
    </source>
</reference>